<dbReference type="Proteomes" id="UP000807025">
    <property type="component" value="Unassembled WGS sequence"/>
</dbReference>
<reference evidence="1" key="1">
    <citation type="submission" date="2020-11" db="EMBL/GenBank/DDBJ databases">
        <authorList>
            <consortium name="DOE Joint Genome Institute"/>
            <person name="Ahrendt S."/>
            <person name="Riley R."/>
            <person name="Andreopoulos W."/>
            <person name="Labutti K."/>
            <person name="Pangilinan J."/>
            <person name="Ruiz-Duenas F.J."/>
            <person name="Barrasa J.M."/>
            <person name="Sanchez-Garcia M."/>
            <person name="Camarero S."/>
            <person name="Miyauchi S."/>
            <person name="Serrano A."/>
            <person name="Linde D."/>
            <person name="Babiker R."/>
            <person name="Drula E."/>
            <person name="Ayuso-Fernandez I."/>
            <person name="Pacheco R."/>
            <person name="Padilla G."/>
            <person name="Ferreira P."/>
            <person name="Barriuso J."/>
            <person name="Kellner H."/>
            <person name="Castanera R."/>
            <person name="Alfaro M."/>
            <person name="Ramirez L."/>
            <person name="Pisabarro A.G."/>
            <person name="Kuo A."/>
            <person name="Tritt A."/>
            <person name="Lipzen A."/>
            <person name="He G."/>
            <person name="Yan M."/>
            <person name="Ng V."/>
            <person name="Cullen D."/>
            <person name="Martin F."/>
            <person name="Rosso M.-N."/>
            <person name="Henrissat B."/>
            <person name="Hibbett D."/>
            <person name="Martinez A.T."/>
            <person name="Grigoriev I.V."/>
        </authorList>
    </citation>
    <scope>NUCLEOTIDE SEQUENCE</scope>
    <source>
        <strain evidence="1">ATCC 90797</strain>
    </source>
</reference>
<accession>A0A9P5ZZS1</accession>
<sequence length="263" mass="29710">MVVVAHVGGVVLDFTPDLTELYRAGFTRLIGTRPMRTAITSTQEPEAIRRCRHALQSRLEMRADTQAPRMCQAEELLLGILRLVDFAGLAHTSRSCRQFRRLVKVVIKDRVAKTLTPYFPPSALGSFFYKLRLARGLIFGDVPLQIILDRCWTCTDLDVSVAYEDHADMIGWLGANGYPDSTESDQRFPGCKTYNMPHQTKEDVRVLLSLLHRAGRARPSGGIRHVYKGPVHRPRLRFLAQCPRSERTVRAHVSTKDEEAGRA</sequence>
<dbReference type="CDD" id="cd09917">
    <property type="entry name" value="F-box_SF"/>
    <property type="match status" value="1"/>
</dbReference>
<keyword evidence="2" id="KW-1185">Reference proteome</keyword>
<organism evidence="1 2">
    <name type="scientific">Pleurotus eryngii</name>
    <name type="common">Boletus of the steppes</name>
    <dbReference type="NCBI Taxonomy" id="5323"/>
    <lineage>
        <taxon>Eukaryota</taxon>
        <taxon>Fungi</taxon>
        <taxon>Dikarya</taxon>
        <taxon>Basidiomycota</taxon>
        <taxon>Agaricomycotina</taxon>
        <taxon>Agaricomycetes</taxon>
        <taxon>Agaricomycetidae</taxon>
        <taxon>Agaricales</taxon>
        <taxon>Pleurotineae</taxon>
        <taxon>Pleurotaceae</taxon>
        <taxon>Pleurotus</taxon>
    </lineage>
</organism>
<evidence type="ECO:0000313" key="1">
    <source>
        <dbReference type="EMBL" id="KAF9495645.1"/>
    </source>
</evidence>
<evidence type="ECO:0000313" key="2">
    <source>
        <dbReference type="Proteomes" id="UP000807025"/>
    </source>
</evidence>
<name>A0A9P5ZZS1_PLEER</name>
<comment type="caution">
    <text evidence="1">The sequence shown here is derived from an EMBL/GenBank/DDBJ whole genome shotgun (WGS) entry which is preliminary data.</text>
</comment>
<dbReference type="AlphaFoldDB" id="A0A9P5ZZS1"/>
<gene>
    <name evidence="1" type="ORF">BDN71DRAFT_862595</name>
</gene>
<proteinExistence type="predicted"/>
<evidence type="ECO:0008006" key="3">
    <source>
        <dbReference type="Google" id="ProtNLM"/>
    </source>
</evidence>
<dbReference type="EMBL" id="MU154560">
    <property type="protein sequence ID" value="KAF9495645.1"/>
    <property type="molecule type" value="Genomic_DNA"/>
</dbReference>
<protein>
    <recommendedName>
        <fullName evidence="3">F-box domain-containing protein</fullName>
    </recommendedName>
</protein>